<organism evidence="2">
    <name type="scientific">Candidatus Methanophaga sp. ANME-1 ERB7</name>
    <dbReference type="NCBI Taxonomy" id="2759913"/>
    <lineage>
        <taxon>Archaea</taxon>
        <taxon>Methanobacteriati</taxon>
        <taxon>Methanobacteriota</taxon>
        <taxon>Stenosarchaea group</taxon>
        <taxon>Methanomicrobia</taxon>
        <taxon>Candidatus Methanophagales</taxon>
        <taxon>Candidatus Methanophagaceae</taxon>
        <taxon>Candidatus Methanophaga</taxon>
    </lineage>
</organism>
<dbReference type="EMBL" id="MT631588">
    <property type="protein sequence ID" value="QNO54624.1"/>
    <property type="molecule type" value="Genomic_DNA"/>
</dbReference>
<evidence type="ECO:0000259" key="1">
    <source>
        <dbReference type="Pfam" id="PF22522"/>
    </source>
</evidence>
<dbReference type="Pfam" id="PF22522">
    <property type="entry name" value="DUF6998"/>
    <property type="match status" value="1"/>
</dbReference>
<sequence>MIEFDPKAISTFDLLGCFADILDELKQRGVVRTRNNPVADYAEWLVAQRLGLSLEHNSKFGYDATNTSGERFQIKSRRLDPSNKSRQLSVIRNLDTGEFDYLIGILFDRDFTVKEAYKIPHGVIAKYARFSKHQNGHILHLRGDILRAPSVEDITHNLSNDRATGA</sequence>
<proteinExistence type="predicted"/>
<feature type="domain" description="DUF6998" evidence="1">
    <location>
        <begin position="38"/>
        <end position="136"/>
    </location>
</feature>
<evidence type="ECO:0000313" key="2">
    <source>
        <dbReference type="EMBL" id="QNO54624.1"/>
    </source>
</evidence>
<reference evidence="2" key="1">
    <citation type="submission" date="2020-06" db="EMBL/GenBank/DDBJ databases">
        <title>Unique genomic features of the anaerobic methanotrophic archaea.</title>
        <authorList>
            <person name="Chadwick G.L."/>
            <person name="Skennerton C.T."/>
            <person name="Laso-Perez R."/>
            <person name="Leu A.O."/>
            <person name="Speth D.R."/>
            <person name="Yu H."/>
            <person name="Morgan-Lang C."/>
            <person name="Hatzenpichler R."/>
            <person name="Goudeau D."/>
            <person name="Malmstrom R."/>
            <person name="Brazelton W.J."/>
            <person name="Woyke T."/>
            <person name="Hallam S.J."/>
            <person name="Tyson G.W."/>
            <person name="Wegener G."/>
            <person name="Boetius A."/>
            <person name="Orphan V."/>
        </authorList>
    </citation>
    <scope>NUCLEOTIDE SEQUENCE</scope>
</reference>
<accession>A0A7G9Z2Z0</accession>
<name>A0A7G9Z2Z0_9EURY</name>
<protein>
    <recommendedName>
        <fullName evidence="1">DUF6998 domain-containing protein</fullName>
    </recommendedName>
</protein>
<gene>
    <name evidence="2" type="ORF">GNACHGJL_00006</name>
</gene>
<dbReference type="AlphaFoldDB" id="A0A7G9Z2Z0"/>
<dbReference type="InterPro" id="IPR054267">
    <property type="entry name" value="DUF6998"/>
</dbReference>